<protein>
    <recommendedName>
        <fullName evidence="4">DUF2631 domain-containing protein</fullName>
    </recommendedName>
</protein>
<feature type="transmembrane region" description="Helical" evidence="1">
    <location>
        <begin position="18"/>
        <end position="37"/>
    </location>
</feature>
<gene>
    <name evidence="2" type="ORF">GCM10009737_00190</name>
</gene>
<organism evidence="2 3">
    <name type="scientific">Nocardioides lentus</name>
    <dbReference type="NCBI Taxonomy" id="338077"/>
    <lineage>
        <taxon>Bacteria</taxon>
        <taxon>Bacillati</taxon>
        <taxon>Actinomycetota</taxon>
        <taxon>Actinomycetes</taxon>
        <taxon>Propionibacteriales</taxon>
        <taxon>Nocardioidaceae</taxon>
        <taxon>Nocardioides</taxon>
    </lineage>
</organism>
<sequence length="68" mass="7139">MPKDPQDPADEGGRTPPAWLMLAAGAVILVIGAFRYTSDAGSWQISVVFGVVALVMGGAIAVRKRSLR</sequence>
<comment type="caution">
    <text evidence="2">The sequence shown here is derived from an EMBL/GenBank/DDBJ whole genome shotgun (WGS) entry which is preliminary data.</text>
</comment>
<keyword evidence="1" id="KW-0812">Transmembrane</keyword>
<evidence type="ECO:0000313" key="3">
    <source>
        <dbReference type="Proteomes" id="UP001501612"/>
    </source>
</evidence>
<name>A0ABN2NUK8_9ACTN</name>
<proteinExistence type="predicted"/>
<evidence type="ECO:0000313" key="2">
    <source>
        <dbReference type="EMBL" id="GAA1903528.1"/>
    </source>
</evidence>
<evidence type="ECO:0008006" key="4">
    <source>
        <dbReference type="Google" id="ProtNLM"/>
    </source>
</evidence>
<keyword evidence="1" id="KW-1133">Transmembrane helix</keyword>
<dbReference type="Proteomes" id="UP001501612">
    <property type="component" value="Unassembled WGS sequence"/>
</dbReference>
<reference evidence="2 3" key="1">
    <citation type="journal article" date="2019" name="Int. J. Syst. Evol. Microbiol.">
        <title>The Global Catalogue of Microorganisms (GCM) 10K type strain sequencing project: providing services to taxonomists for standard genome sequencing and annotation.</title>
        <authorList>
            <consortium name="The Broad Institute Genomics Platform"/>
            <consortium name="The Broad Institute Genome Sequencing Center for Infectious Disease"/>
            <person name="Wu L."/>
            <person name="Ma J."/>
        </authorList>
    </citation>
    <scope>NUCLEOTIDE SEQUENCE [LARGE SCALE GENOMIC DNA]</scope>
    <source>
        <strain evidence="2 3">JCM 14046</strain>
    </source>
</reference>
<dbReference type="RefSeq" id="WP_344001948.1">
    <property type="nucleotide sequence ID" value="NZ_BAAAMY010000001.1"/>
</dbReference>
<feature type="transmembrane region" description="Helical" evidence="1">
    <location>
        <begin position="43"/>
        <end position="62"/>
    </location>
</feature>
<dbReference type="EMBL" id="BAAAMY010000001">
    <property type="protein sequence ID" value="GAA1903528.1"/>
    <property type="molecule type" value="Genomic_DNA"/>
</dbReference>
<evidence type="ECO:0000256" key="1">
    <source>
        <dbReference type="SAM" id="Phobius"/>
    </source>
</evidence>
<keyword evidence="3" id="KW-1185">Reference proteome</keyword>
<keyword evidence="1" id="KW-0472">Membrane</keyword>
<accession>A0ABN2NUK8</accession>